<dbReference type="RefSeq" id="WP_173132830.1">
    <property type="nucleotide sequence ID" value="NZ_JABRWJ010000012.1"/>
</dbReference>
<reference evidence="1 2" key="1">
    <citation type="submission" date="2020-05" db="EMBL/GenBank/DDBJ databases">
        <title>Aquincola sp. isolate from soil.</title>
        <authorList>
            <person name="Han J."/>
            <person name="Kim D.-U."/>
        </authorList>
    </citation>
    <scope>NUCLEOTIDE SEQUENCE [LARGE SCALE GENOMIC DNA]</scope>
    <source>
        <strain evidence="1 2">S2</strain>
    </source>
</reference>
<proteinExistence type="predicted"/>
<evidence type="ECO:0000313" key="2">
    <source>
        <dbReference type="Proteomes" id="UP000737171"/>
    </source>
</evidence>
<evidence type="ECO:0000313" key="1">
    <source>
        <dbReference type="EMBL" id="NRF71506.1"/>
    </source>
</evidence>
<comment type="caution">
    <text evidence="1">The sequence shown here is derived from an EMBL/GenBank/DDBJ whole genome shotgun (WGS) entry which is preliminary data.</text>
</comment>
<keyword evidence="2" id="KW-1185">Reference proteome</keyword>
<organism evidence="1 2">
    <name type="scientific">Pseudaquabacterium terrae</name>
    <dbReference type="NCBI Taxonomy" id="2732868"/>
    <lineage>
        <taxon>Bacteria</taxon>
        <taxon>Pseudomonadati</taxon>
        <taxon>Pseudomonadota</taxon>
        <taxon>Betaproteobacteria</taxon>
        <taxon>Burkholderiales</taxon>
        <taxon>Sphaerotilaceae</taxon>
        <taxon>Pseudaquabacterium</taxon>
    </lineage>
</organism>
<gene>
    <name evidence="1" type="ORF">HLB44_31415</name>
</gene>
<name>A0ABX2ES67_9BURK</name>
<dbReference type="Proteomes" id="UP000737171">
    <property type="component" value="Unassembled WGS sequence"/>
</dbReference>
<sequence length="235" mass="24485">MTEPEASVPAVMRNYHEVLRNDLAKVLAPLTDAGDVPAFNAAWQAYTAAIAVHAAMEDGVPGAGRGITAMLDLFFDGAAGAAMFKAEHVHEHALQAAVSDAIAHGPAAVRRAFTAYRACAEAHLVHEEDVMMPLVARLPSPRAPLFAEWCVSAGIAHGSFDHFVAHGVESLATFGSAKNSPAGATRVFVHALNAVCTPAQWAHYLPIARGAAPPQVWAAVLAEVPSLDTAAAMAA</sequence>
<protein>
    <recommendedName>
        <fullName evidence="3">Hemerythrin-like domain-containing protein</fullName>
    </recommendedName>
</protein>
<evidence type="ECO:0008006" key="3">
    <source>
        <dbReference type="Google" id="ProtNLM"/>
    </source>
</evidence>
<accession>A0ABX2ES67</accession>
<dbReference type="EMBL" id="JABRWJ010000012">
    <property type="protein sequence ID" value="NRF71506.1"/>
    <property type="molecule type" value="Genomic_DNA"/>
</dbReference>